<feature type="compositionally biased region" description="Gly residues" evidence="1">
    <location>
        <begin position="30"/>
        <end position="41"/>
    </location>
</feature>
<dbReference type="EMBL" id="BTSX01000001">
    <property type="protein sequence ID" value="GMS80113.1"/>
    <property type="molecule type" value="Genomic_DNA"/>
</dbReference>
<accession>A0AAV5SHF0</accession>
<dbReference type="Proteomes" id="UP001432027">
    <property type="component" value="Unassembled WGS sequence"/>
</dbReference>
<feature type="compositionally biased region" description="Low complexity" evidence="1">
    <location>
        <begin position="8"/>
        <end position="29"/>
    </location>
</feature>
<dbReference type="AlphaFoldDB" id="A0AAV5SHF0"/>
<evidence type="ECO:0000313" key="2">
    <source>
        <dbReference type="EMBL" id="GMS80113.1"/>
    </source>
</evidence>
<sequence length="696" mass="76785">MLRRAAPLVRSLRSTTTVVQSSTSSSDGQNGAGNGNRGGYGRNERRGGSQRRGQTNPFQQSHMDEHTQLLKKHGDTIGNNDMKSLSDAMERINWYTSVSKMTVENVAKMLMKASIDELNGISDRSMATLLSSFGELCKEMKRHDKKELLEKIVKDLSQKDYTLGPSTRTSIFTTKVDNYQTVEELPSIVDELSAWESAGITPTEDLLVQAARVYAIQGDRKGVIELTNYARETLGRVEVRFLEWLAYSMISCGESNGIIAIEKLSRSAPDSSSRLWLTGALAAANKANLEMTVECLSRIPLSSGLSHSDKNGPVVDVLVQLIEREVEGAEQALSGYLSLNGDGSSLRQRHPSNDIVVFKARRAANERKMEVATRLYALAHDMQKNKMVESELKRGVGEMGSKGDKSVEEVRRCAIRLEQSGVIEDANAFLLNSLEGEKLMEFVLHLRSTQSLSQAVSKSYLHKFALASKLIKTSSSSSLSLTTCVAAILCHTGGLNSFNDDRQDIERMIFNAAQDDPEVVRNALEELAESNMADAESLGGHIITAALSRIANEDDVLTSGRIEKIISSPNIPSIRLSALENKLVRIIRLAGKNEESTNKGLEMVAGIIIAAFKTEGRKDYQMISLINLIGNTYIQDEKIEKLVKTLSREPAVGINQNLMEKAVRGLEERGLKKRRQLIGSLQKQSQAYARWLMSTP</sequence>
<comment type="caution">
    <text evidence="2">The sequence shown here is derived from an EMBL/GenBank/DDBJ whole genome shotgun (WGS) entry which is preliminary data.</text>
</comment>
<feature type="region of interest" description="Disordered" evidence="1">
    <location>
        <begin position="1"/>
        <end position="62"/>
    </location>
</feature>
<organism evidence="2 3">
    <name type="scientific">Pristionchus entomophagus</name>
    <dbReference type="NCBI Taxonomy" id="358040"/>
    <lineage>
        <taxon>Eukaryota</taxon>
        <taxon>Metazoa</taxon>
        <taxon>Ecdysozoa</taxon>
        <taxon>Nematoda</taxon>
        <taxon>Chromadorea</taxon>
        <taxon>Rhabditida</taxon>
        <taxon>Rhabditina</taxon>
        <taxon>Diplogasteromorpha</taxon>
        <taxon>Diplogasteroidea</taxon>
        <taxon>Neodiplogasteridae</taxon>
        <taxon>Pristionchus</taxon>
    </lineage>
</organism>
<protein>
    <recommendedName>
        <fullName evidence="4">Mma-1</fullName>
    </recommendedName>
</protein>
<proteinExistence type="predicted"/>
<gene>
    <name evidence="2" type="ORF">PENTCL1PPCAC_2288</name>
</gene>
<reference evidence="2" key="1">
    <citation type="submission" date="2023-10" db="EMBL/GenBank/DDBJ databases">
        <title>Genome assembly of Pristionchus species.</title>
        <authorList>
            <person name="Yoshida K."/>
            <person name="Sommer R.J."/>
        </authorList>
    </citation>
    <scope>NUCLEOTIDE SEQUENCE</scope>
    <source>
        <strain evidence="2">RS0144</strain>
    </source>
</reference>
<feature type="compositionally biased region" description="Polar residues" evidence="1">
    <location>
        <begin position="51"/>
        <end position="61"/>
    </location>
</feature>
<keyword evidence="3" id="KW-1185">Reference proteome</keyword>
<name>A0AAV5SHF0_9BILA</name>
<evidence type="ECO:0008006" key="4">
    <source>
        <dbReference type="Google" id="ProtNLM"/>
    </source>
</evidence>
<evidence type="ECO:0000256" key="1">
    <source>
        <dbReference type="SAM" id="MobiDB-lite"/>
    </source>
</evidence>
<evidence type="ECO:0000313" key="3">
    <source>
        <dbReference type="Proteomes" id="UP001432027"/>
    </source>
</evidence>